<dbReference type="PANTHER" id="PTHR24221">
    <property type="entry name" value="ATP-BINDING CASSETTE SUB-FAMILY B"/>
    <property type="match status" value="1"/>
</dbReference>
<dbReference type="RefSeq" id="WP_378967566.1">
    <property type="nucleotide sequence ID" value="NZ_JBHTBJ010000007.1"/>
</dbReference>
<evidence type="ECO:0000256" key="1">
    <source>
        <dbReference type="ARBA" id="ARBA00004651"/>
    </source>
</evidence>
<comment type="caution">
    <text evidence="9">The sequence shown here is derived from an EMBL/GenBank/DDBJ whole genome shotgun (WGS) entry which is preliminary data.</text>
</comment>
<dbReference type="PROSITE" id="PS50893">
    <property type="entry name" value="ABC_TRANSPORTER_2"/>
    <property type="match status" value="1"/>
</dbReference>
<feature type="transmembrane region" description="Helical" evidence="7">
    <location>
        <begin position="249"/>
        <end position="269"/>
    </location>
</feature>
<dbReference type="Proteomes" id="UP001596548">
    <property type="component" value="Unassembled WGS sequence"/>
</dbReference>
<dbReference type="SUPFAM" id="SSF90123">
    <property type="entry name" value="ABC transporter transmembrane region"/>
    <property type="match status" value="1"/>
</dbReference>
<keyword evidence="10" id="KW-1185">Reference proteome</keyword>
<dbReference type="InterPro" id="IPR003439">
    <property type="entry name" value="ABC_transporter-like_ATP-bd"/>
</dbReference>
<name>A0ABW2HP23_9ACTN</name>
<dbReference type="PANTHER" id="PTHR24221:SF654">
    <property type="entry name" value="ATP-BINDING CASSETTE SUB-FAMILY B MEMBER 6"/>
    <property type="match status" value="1"/>
</dbReference>
<reference evidence="10" key="1">
    <citation type="journal article" date="2019" name="Int. J. Syst. Evol. Microbiol.">
        <title>The Global Catalogue of Microorganisms (GCM) 10K type strain sequencing project: providing services to taxonomists for standard genome sequencing and annotation.</title>
        <authorList>
            <consortium name="The Broad Institute Genomics Platform"/>
            <consortium name="The Broad Institute Genome Sequencing Center for Infectious Disease"/>
            <person name="Wu L."/>
            <person name="Ma J."/>
        </authorList>
    </citation>
    <scope>NUCLEOTIDE SEQUENCE [LARGE SCALE GENOMIC DNA]</scope>
    <source>
        <strain evidence="10">XZYJT-10</strain>
    </source>
</reference>
<keyword evidence="2 7" id="KW-0812">Transmembrane</keyword>
<accession>A0ABW2HP23</accession>
<dbReference type="InterPro" id="IPR039421">
    <property type="entry name" value="Type_1_exporter"/>
</dbReference>
<dbReference type="SUPFAM" id="SSF52540">
    <property type="entry name" value="P-loop containing nucleoside triphosphate hydrolases"/>
    <property type="match status" value="1"/>
</dbReference>
<keyword evidence="4 9" id="KW-0067">ATP-binding</keyword>
<evidence type="ECO:0000313" key="9">
    <source>
        <dbReference type="EMBL" id="MFC7274977.1"/>
    </source>
</evidence>
<evidence type="ECO:0000256" key="7">
    <source>
        <dbReference type="SAM" id="Phobius"/>
    </source>
</evidence>
<dbReference type="Gene3D" id="3.40.50.300">
    <property type="entry name" value="P-loop containing nucleotide triphosphate hydrolases"/>
    <property type="match status" value="1"/>
</dbReference>
<keyword evidence="6 7" id="KW-0472">Membrane</keyword>
<dbReference type="InterPro" id="IPR036640">
    <property type="entry name" value="ABC1_TM_sf"/>
</dbReference>
<keyword evidence="3" id="KW-0547">Nucleotide-binding</keyword>
<feature type="domain" description="ABC transporter" evidence="8">
    <location>
        <begin position="339"/>
        <end position="572"/>
    </location>
</feature>
<evidence type="ECO:0000256" key="6">
    <source>
        <dbReference type="ARBA" id="ARBA00023136"/>
    </source>
</evidence>
<proteinExistence type="predicted"/>
<dbReference type="Gene3D" id="1.20.1560.10">
    <property type="entry name" value="ABC transporter type 1, transmembrane domain"/>
    <property type="match status" value="1"/>
</dbReference>
<comment type="subcellular location">
    <subcellularLocation>
        <location evidence="1">Cell membrane</location>
        <topology evidence="1">Multi-pass membrane protein</topology>
    </subcellularLocation>
</comment>
<feature type="transmembrane region" description="Helical" evidence="7">
    <location>
        <begin position="281"/>
        <end position="301"/>
    </location>
</feature>
<dbReference type="PROSITE" id="PS00211">
    <property type="entry name" value="ABC_TRANSPORTER_1"/>
    <property type="match status" value="1"/>
</dbReference>
<sequence length="581" mass="62877">MSAQWQLLFRTLPRAHRGLAIAWWTLTVIRALLPAALIVATGRLIGAVADADTLTGPLTAVAALFVATRVLSPIHDAVSGNLGARVAGHHHERLLAAATAADGIAHLEDPALADDFSLARDFDLGITGPPISVSMPFVANGLVELVSGLAAAAILSGYRWWAPPVLVGAWLATHRLLRESTIWRNWRNDEIVALQRHADYAYRLATDAPAAKEVRLFGLAGWVVDRFGRRRRTLLDLSLQALRLRQRRLWPAVTIAAAANALILGLLAHDASRLTLTQLTTYAGATIGAAVLGVADFGWWFDTAARPGPVIDTLTGQMPARGHLPPGHHPATGLPRHEIRLRGLTFAYPGREPVFDGLDLRIPAGRSLAIVGQNGADKTTLAKLLCRLHDPTGGSIDVDGHDLRTLDLPGWRDRVTAVFQDFIRYEDTLRANVAPRDAPEPDIAWALHQAGASDLAAPTTILSKAYAGGTDLSGGQWQRLALARAMTAVRAGAGLVILDEPTAQLDIRGEAEIFRRVLDATRGRTTILISHRFSTVRQADLICVLEAGQVVEQGTHDQLMARRGRYHTMYTLQAARFEDPP</sequence>
<dbReference type="InterPro" id="IPR003593">
    <property type="entry name" value="AAA+_ATPase"/>
</dbReference>
<evidence type="ECO:0000256" key="5">
    <source>
        <dbReference type="ARBA" id="ARBA00022989"/>
    </source>
</evidence>
<evidence type="ECO:0000256" key="2">
    <source>
        <dbReference type="ARBA" id="ARBA00022692"/>
    </source>
</evidence>
<evidence type="ECO:0000313" key="10">
    <source>
        <dbReference type="Proteomes" id="UP001596548"/>
    </source>
</evidence>
<dbReference type="InterPro" id="IPR017871">
    <property type="entry name" value="ABC_transporter-like_CS"/>
</dbReference>
<evidence type="ECO:0000259" key="8">
    <source>
        <dbReference type="PROSITE" id="PS50893"/>
    </source>
</evidence>
<protein>
    <submittedName>
        <fullName evidence="9">ABC transporter ATP-binding protein</fullName>
    </submittedName>
</protein>
<dbReference type="SMART" id="SM00382">
    <property type="entry name" value="AAA"/>
    <property type="match status" value="1"/>
</dbReference>
<organism evidence="9 10">
    <name type="scientific">Paractinoplanes rhizophilus</name>
    <dbReference type="NCBI Taxonomy" id="1416877"/>
    <lineage>
        <taxon>Bacteria</taxon>
        <taxon>Bacillati</taxon>
        <taxon>Actinomycetota</taxon>
        <taxon>Actinomycetes</taxon>
        <taxon>Micromonosporales</taxon>
        <taxon>Micromonosporaceae</taxon>
        <taxon>Paractinoplanes</taxon>
    </lineage>
</organism>
<evidence type="ECO:0000256" key="3">
    <source>
        <dbReference type="ARBA" id="ARBA00022741"/>
    </source>
</evidence>
<dbReference type="Pfam" id="PF00005">
    <property type="entry name" value="ABC_tran"/>
    <property type="match status" value="1"/>
</dbReference>
<evidence type="ECO:0000256" key="4">
    <source>
        <dbReference type="ARBA" id="ARBA00022840"/>
    </source>
</evidence>
<gene>
    <name evidence="9" type="ORF">ACFQS1_13355</name>
</gene>
<dbReference type="EMBL" id="JBHTBJ010000007">
    <property type="protein sequence ID" value="MFC7274977.1"/>
    <property type="molecule type" value="Genomic_DNA"/>
</dbReference>
<dbReference type="GO" id="GO:0005524">
    <property type="term" value="F:ATP binding"/>
    <property type="evidence" value="ECO:0007669"/>
    <property type="project" value="UniProtKB-KW"/>
</dbReference>
<keyword evidence="5 7" id="KW-1133">Transmembrane helix</keyword>
<feature type="transmembrane region" description="Helical" evidence="7">
    <location>
        <begin position="21"/>
        <end position="42"/>
    </location>
</feature>
<dbReference type="InterPro" id="IPR027417">
    <property type="entry name" value="P-loop_NTPase"/>
</dbReference>